<dbReference type="InterPro" id="IPR016215">
    <property type="entry name" value="NTA_MOA"/>
</dbReference>
<feature type="binding site" evidence="6">
    <location>
        <position position="60"/>
    </location>
    <ligand>
        <name>FMN</name>
        <dbReference type="ChEBI" id="CHEBI:58210"/>
    </ligand>
</feature>
<comment type="caution">
    <text evidence="8">The sequence shown here is derived from an EMBL/GenBank/DDBJ whole genome shotgun (WGS) entry which is preliminary data.</text>
</comment>
<feature type="binding site" evidence="6">
    <location>
        <position position="222"/>
    </location>
    <ligand>
        <name>FMN</name>
        <dbReference type="ChEBI" id="CHEBI:58210"/>
    </ligand>
</feature>
<feature type="domain" description="Luciferase-like" evidence="7">
    <location>
        <begin position="31"/>
        <end position="380"/>
    </location>
</feature>
<keyword evidence="1 6" id="KW-0285">Flavoprotein</keyword>
<evidence type="ECO:0000256" key="6">
    <source>
        <dbReference type="PIRSR" id="PIRSR000337-1"/>
    </source>
</evidence>
<evidence type="ECO:0000313" key="8">
    <source>
        <dbReference type="EMBL" id="PTQ12744.1"/>
    </source>
</evidence>
<gene>
    <name evidence="8" type="ORF">CLG96_00875</name>
</gene>
<dbReference type="Gene3D" id="3.20.20.30">
    <property type="entry name" value="Luciferase-like domain"/>
    <property type="match status" value="1"/>
</dbReference>
<reference evidence="8 9" key="1">
    <citation type="submission" date="2017-09" db="EMBL/GenBank/DDBJ databases">
        <title>Sphingomonas panjinensis sp.nov., isolated from oil-contaminated soil.</title>
        <authorList>
            <person name="Wang L."/>
            <person name="Chen L."/>
        </authorList>
    </citation>
    <scope>NUCLEOTIDE SEQUENCE [LARGE SCALE GENOMIC DNA]</scope>
    <source>
        <strain evidence="8 9">FW-11</strain>
    </source>
</reference>
<keyword evidence="9" id="KW-1185">Reference proteome</keyword>
<dbReference type="SUPFAM" id="SSF51679">
    <property type="entry name" value="Bacterial luciferase-like"/>
    <property type="match status" value="1"/>
</dbReference>
<dbReference type="EMBL" id="NWBU01000004">
    <property type="protein sequence ID" value="PTQ12744.1"/>
    <property type="molecule type" value="Genomic_DNA"/>
</dbReference>
<dbReference type="Proteomes" id="UP000244162">
    <property type="component" value="Unassembled WGS sequence"/>
</dbReference>
<evidence type="ECO:0000256" key="1">
    <source>
        <dbReference type="ARBA" id="ARBA00022630"/>
    </source>
</evidence>
<feature type="binding site" evidence="6">
    <location>
        <position position="97"/>
    </location>
    <ligand>
        <name>FMN</name>
        <dbReference type="ChEBI" id="CHEBI:58210"/>
    </ligand>
</feature>
<keyword evidence="4" id="KW-0503">Monooxygenase</keyword>
<sequence length="449" mass="49915">MGQKPSRQLKLDAILEGVGVDQASWRDPALPGDASINIDWYIEQARLAESAKFDLVFIVDSPFITPDTAPHFLNRLEPLTLLSAVAVATSRIGLVGTLTTSYWEPYNVARQFGSLDHISKGRAGWNVVTTGLEGAARNYGREEHFDHKVRYARAAEFVDVVRGLWDSYEDDAFPRDKAAGIFLDKAKQHPLNHKGEHFAVAGPLALSRSRQGQPVIFQAGESDEGRNLGARIADAVFAASDSFEAGQAYYTDLKARAAALGRDPDLITVLPGLSPVIADTDEEAQAIVAAQQEAFDIGKLLVQLGRAFNYHDFRQYPLDAPFPDLTGVTLNSYKGHVERIIRTARKENLTLREAAYRFGTWRTTFIGSPETIADEIERWFVGRAADGFNLRVSRPRDFALFCERVVPILQERGLFRRDYEHDTLRGHLGLPVPENRWSAAARPELIAAE</sequence>
<dbReference type="InterPro" id="IPR051260">
    <property type="entry name" value="Diverse_substr_monoxygenases"/>
</dbReference>
<accession>A0A2T5G0T3</accession>
<organism evidence="8 9">
    <name type="scientific">Sphingomonas oleivorans</name>
    <dbReference type="NCBI Taxonomy" id="1735121"/>
    <lineage>
        <taxon>Bacteria</taxon>
        <taxon>Pseudomonadati</taxon>
        <taxon>Pseudomonadota</taxon>
        <taxon>Alphaproteobacteria</taxon>
        <taxon>Sphingomonadales</taxon>
        <taxon>Sphingomonadaceae</taxon>
        <taxon>Sphingomonas</taxon>
    </lineage>
</organism>
<name>A0A2T5G0T3_9SPHN</name>
<feature type="binding site" evidence="6">
    <location>
        <position position="151"/>
    </location>
    <ligand>
        <name>FMN</name>
        <dbReference type="ChEBI" id="CHEBI:58210"/>
    </ligand>
</feature>
<dbReference type="OrthoDB" id="9779442at2"/>
<dbReference type="InterPro" id="IPR011251">
    <property type="entry name" value="Luciferase-like_dom"/>
</dbReference>
<evidence type="ECO:0000256" key="2">
    <source>
        <dbReference type="ARBA" id="ARBA00022643"/>
    </source>
</evidence>
<dbReference type="InterPro" id="IPR036661">
    <property type="entry name" value="Luciferase-like_sf"/>
</dbReference>
<evidence type="ECO:0000256" key="3">
    <source>
        <dbReference type="ARBA" id="ARBA00023002"/>
    </source>
</evidence>
<evidence type="ECO:0000259" key="7">
    <source>
        <dbReference type="Pfam" id="PF00296"/>
    </source>
</evidence>
<feature type="binding site" evidence="6">
    <location>
        <position position="147"/>
    </location>
    <ligand>
        <name>FMN</name>
        <dbReference type="ChEBI" id="CHEBI:58210"/>
    </ligand>
</feature>
<comment type="similarity">
    <text evidence="5">Belongs to the NtaA/SnaA/DszA monooxygenase family.</text>
</comment>
<dbReference type="PANTHER" id="PTHR30011">
    <property type="entry name" value="ALKANESULFONATE MONOOXYGENASE-RELATED"/>
    <property type="match status" value="1"/>
</dbReference>
<dbReference type="GO" id="GO:0004497">
    <property type="term" value="F:monooxygenase activity"/>
    <property type="evidence" value="ECO:0007669"/>
    <property type="project" value="UniProtKB-KW"/>
</dbReference>
<protein>
    <submittedName>
        <fullName evidence="8">LLM class flavin-dependent oxidoreductase</fullName>
    </submittedName>
</protein>
<keyword evidence="3" id="KW-0560">Oxidoreductase</keyword>
<evidence type="ECO:0000313" key="9">
    <source>
        <dbReference type="Proteomes" id="UP000244162"/>
    </source>
</evidence>
<dbReference type="PIRSF" id="PIRSF000337">
    <property type="entry name" value="NTA_MOA"/>
    <property type="match status" value="1"/>
</dbReference>
<keyword evidence="2 6" id="KW-0288">FMN</keyword>
<dbReference type="RefSeq" id="WP_107965982.1">
    <property type="nucleotide sequence ID" value="NZ_NWBU01000004.1"/>
</dbReference>
<dbReference type="AlphaFoldDB" id="A0A2T5G0T3"/>
<evidence type="ECO:0000256" key="5">
    <source>
        <dbReference type="ARBA" id="ARBA00033748"/>
    </source>
</evidence>
<dbReference type="PANTHER" id="PTHR30011:SF16">
    <property type="entry name" value="C2H2 FINGER DOMAIN TRANSCRIPTION FACTOR (EUROFUNG)-RELATED"/>
    <property type="match status" value="1"/>
</dbReference>
<dbReference type="CDD" id="cd01095">
    <property type="entry name" value="Nitrilotriacetate_monoxgenase"/>
    <property type="match status" value="1"/>
</dbReference>
<dbReference type="GO" id="GO:0016705">
    <property type="term" value="F:oxidoreductase activity, acting on paired donors, with incorporation or reduction of molecular oxygen"/>
    <property type="evidence" value="ECO:0007669"/>
    <property type="project" value="InterPro"/>
</dbReference>
<dbReference type="NCBIfam" id="TIGR03860">
    <property type="entry name" value="FMN_nitrolo"/>
    <property type="match status" value="1"/>
</dbReference>
<dbReference type="Pfam" id="PF00296">
    <property type="entry name" value="Bac_luciferase"/>
    <property type="match status" value="1"/>
</dbReference>
<proteinExistence type="inferred from homology"/>
<evidence type="ECO:0000256" key="4">
    <source>
        <dbReference type="ARBA" id="ARBA00023033"/>
    </source>
</evidence>